<organism evidence="2 3">
    <name type="scientific">Linum trigynum</name>
    <dbReference type="NCBI Taxonomy" id="586398"/>
    <lineage>
        <taxon>Eukaryota</taxon>
        <taxon>Viridiplantae</taxon>
        <taxon>Streptophyta</taxon>
        <taxon>Embryophyta</taxon>
        <taxon>Tracheophyta</taxon>
        <taxon>Spermatophyta</taxon>
        <taxon>Magnoliopsida</taxon>
        <taxon>eudicotyledons</taxon>
        <taxon>Gunneridae</taxon>
        <taxon>Pentapetalae</taxon>
        <taxon>rosids</taxon>
        <taxon>fabids</taxon>
        <taxon>Malpighiales</taxon>
        <taxon>Linaceae</taxon>
        <taxon>Linum</taxon>
    </lineage>
</organism>
<keyword evidence="1" id="KW-1133">Transmembrane helix</keyword>
<evidence type="ECO:0000256" key="1">
    <source>
        <dbReference type="SAM" id="Phobius"/>
    </source>
</evidence>
<dbReference type="Proteomes" id="UP001497516">
    <property type="component" value="Chromosome 7"/>
</dbReference>
<dbReference type="EMBL" id="OZ034820">
    <property type="protein sequence ID" value="CAL1402507.1"/>
    <property type="molecule type" value="Genomic_DNA"/>
</dbReference>
<reference evidence="2 3" key="1">
    <citation type="submission" date="2024-04" db="EMBL/GenBank/DDBJ databases">
        <authorList>
            <person name="Fracassetti M."/>
        </authorList>
    </citation>
    <scope>NUCLEOTIDE SEQUENCE [LARGE SCALE GENOMIC DNA]</scope>
</reference>
<proteinExistence type="predicted"/>
<protein>
    <submittedName>
        <fullName evidence="2">Uncharacterized protein</fullName>
    </submittedName>
</protein>
<keyword evidence="1" id="KW-0812">Transmembrane</keyword>
<feature type="transmembrane region" description="Helical" evidence="1">
    <location>
        <begin position="86"/>
        <end position="110"/>
    </location>
</feature>
<keyword evidence="3" id="KW-1185">Reference proteome</keyword>
<dbReference type="AlphaFoldDB" id="A0AAV2FWZ8"/>
<evidence type="ECO:0000313" key="3">
    <source>
        <dbReference type="Proteomes" id="UP001497516"/>
    </source>
</evidence>
<sequence>MEQLKMLMVLVTTVMALVISCITRSVVAGILIFIGRMGLTIFILDRLLDQEEEPLLREEEELVLMDWQGLKLEEPLMQLLVVTPSVMALVLFCLTGLLLMMILGFASTVVVISIGLSPYCLASIVSLSLRSILLWLLLAKKK</sequence>
<keyword evidence="1" id="KW-0472">Membrane</keyword>
<gene>
    <name evidence="2" type="ORF">LTRI10_LOCUS42499</name>
</gene>
<feature type="transmembrane region" description="Helical" evidence="1">
    <location>
        <begin position="6"/>
        <end position="34"/>
    </location>
</feature>
<dbReference type="PROSITE" id="PS51257">
    <property type="entry name" value="PROKAR_LIPOPROTEIN"/>
    <property type="match status" value="1"/>
</dbReference>
<evidence type="ECO:0000313" key="2">
    <source>
        <dbReference type="EMBL" id="CAL1402507.1"/>
    </source>
</evidence>
<name>A0AAV2FWZ8_9ROSI</name>
<accession>A0AAV2FWZ8</accession>